<name>A0AAD7BCY6_9AGAR</name>
<feature type="transmembrane region" description="Helical" evidence="1">
    <location>
        <begin position="90"/>
        <end position="113"/>
    </location>
</feature>
<keyword evidence="1" id="KW-1133">Transmembrane helix</keyword>
<feature type="transmembrane region" description="Helical" evidence="1">
    <location>
        <begin position="164"/>
        <end position="183"/>
    </location>
</feature>
<comment type="caution">
    <text evidence="3">The sequence shown here is derived from an EMBL/GenBank/DDBJ whole genome shotgun (WGS) entry which is preliminary data.</text>
</comment>
<sequence length="301" mass="33153">MSTPAFDADTTLGALLVGTLVSFALFGIVTTQAYIYFGRFPKDPRGLKAMVAGVWLGEIAHVICIGHALYVMVIKDYAHPERLAQIPRSLYAASFFGGLISSSVQSFFAYRIYILSRSLWIPLICWCMSLFRVLPSNIVAFAYAIHEPTDEFQKKWSWLFDATWAVSAANDILIAASLVYILYRERSQVHKNTAAMVDRLIAWTIETGVVTSVAGVIMLGLFLGLPTSFAYMALFVVMARLFSISLFASLNSRTSLSNQTQTTELSLPTIGTTSAADFHFSSSSSRSVEMNKLTVASIDND</sequence>
<keyword evidence="1" id="KW-0472">Membrane</keyword>
<organism evidence="3 4">
    <name type="scientific">Roridomyces roridus</name>
    <dbReference type="NCBI Taxonomy" id="1738132"/>
    <lineage>
        <taxon>Eukaryota</taxon>
        <taxon>Fungi</taxon>
        <taxon>Dikarya</taxon>
        <taxon>Basidiomycota</taxon>
        <taxon>Agaricomycotina</taxon>
        <taxon>Agaricomycetes</taxon>
        <taxon>Agaricomycetidae</taxon>
        <taxon>Agaricales</taxon>
        <taxon>Marasmiineae</taxon>
        <taxon>Mycenaceae</taxon>
        <taxon>Roridomyces</taxon>
    </lineage>
</organism>
<dbReference type="InterPro" id="IPR045339">
    <property type="entry name" value="DUF6534"/>
</dbReference>
<feature type="transmembrane region" description="Helical" evidence="1">
    <location>
        <begin position="203"/>
        <end position="223"/>
    </location>
</feature>
<accession>A0AAD7BCY6</accession>
<keyword evidence="1" id="KW-0812">Transmembrane</keyword>
<dbReference type="EMBL" id="JARKIF010000021">
    <property type="protein sequence ID" value="KAJ7617100.1"/>
    <property type="molecule type" value="Genomic_DNA"/>
</dbReference>
<feature type="transmembrane region" description="Helical" evidence="1">
    <location>
        <begin position="49"/>
        <end position="70"/>
    </location>
</feature>
<feature type="transmembrane region" description="Helical" evidence="1">
    <location>
        <begin position="12"/>
        <end position="37"/>
    </location>
</feature>
<gene>
    <name evidence="3" type="ORF">FB45DRAFT_933431</name>
</gene>
<reference evidence="3" key="1">
    <citation type="submission" date="2023-03" db="EMBL/GenBank/DDBJ databases">
        <title>Massive genome expansion in bonnet fungi (Mycena s.s.) driven by repeated elements and novel gene families across ecological guilds.</title>
        <authorList>
            <consortium name="Lawrence Berkeley National Laboratory"/>
            <person name="Harder C.B."/>
            <person name="Miyauchi S."/>
            <person name="Viragh M."/>
            <person name="Kuo A."/>
            <person name="Thoen E."/>
            <person name="Andreopoulos B."/>
            <person name="Lu D."/>
            <person name="Skrede I."/>
            <person name="Drula E."/>
            <person name="Henrissat B."/>
            <person name="Morin E."/>
            <person name="Kohler A."/>
            <person name="Barry K."/>
            <person name="LaButti K."/>
            <person name="Morin E."/>
            <person name="Salamov A."/>
            <person name="Lipzen A."/>
            <person name="Mereny Z."/>
            <person name="Hegedus B."/>
            <person name="Baldrian P."/>
            <person name="Stursova M."/>
            <person name="Weitz H."/>
            <person name="Taylor A."/>
            <person name="Grigoriev I.V."/>
            <person name="Nagy L.G."/>
            <person name="Martin F."/>
            <person name="Kauserud H."/>
        </authorList>
    </citation>
    <scope>NUCLEOTIDE SEQUENCE</scope>
    <source>
        <strain evidence="3">9284</strain>
    </source>
</reference>
<feature type="transmembrane region" description="Helical" evidence="1">
    <location>
        <begin position="229"/>
        <end position="250"/>
    </location>
</feature>
<proteinExistence type="predicted"/>
<keyword evidence="4" id="KW-1185">Reference proteome</keyword>
<dbReference type="AlphaFoldDB" id="A0AAD7BCY6"/>
<feature type="transmembrane region" description="Helical" evidence="1">
    <location>
        <begin position="120"/>
        <end position="144"/>
    </location>
</feature>
<evidence type="ECO:0000313" key="3">
    <source>
        <dbReference type="EMBL" id="KAJ7617100.1"/>
    </source>
</evidence>
<protein>
    <recommendedName>
        <fullName evidence="2">DUF6534 domain-containing protein</fullName>
    </recommendedName>
</protein>
<dbReference type="Pfam" id="PF20152">
    <property type="entry name" value="DUF6534"/>
    <property type="match status" value="1"/>
</dbReference>
<evidence type="ECO:0000259" key="2">
    <source>
        <dbReference type="Pfam" id="PF20152"/>
    </source>
</evidence>
<evidence type="ECO:0000256" key="1">
    <source>
        <dbReference type="SAM" id="Phobius"/>
    </source>
</evidence>
<feature type="domain" description="DUF6534" evidence="2">
    <location>
        <begin position="167"/>
        <end position="254"/>
    </location>
</feature>
<dbReference type="Proteomes" id="UP001221142">
    <property type="component" value="Unassembled WGS sequence"/>
</dbReference>
<dbReference type="PANTHER" id="PTHR40465">
    <property type="entry name" value="CHROMOSOME 1, WHOLE GENOME SHOTGUN SEQUENCE"/>
    <property type="match status" value="1"/>
</dbReference>
<evidence type="ECO:0000313" key="4">
    <source>
        <dbReference type="Proteomes" id="UP001221142"/>
    </source>
</evidence>
<dbReference type="PANTHER" id="PTHR40465:SF1">
    <property type="entry name" value="DUF6534 DOMAIN-CONTAINING PROTEIN"/>
    <property type="match status" value="1"/>
</dbReference>